<evidence type="ECO:0000313" key="1">
    <source>
        <dbReference type="EMBL" id="MBG9987120.1"/>
    </source>
</evidence>
<evidence type="ECO:0000313" key="2">
    <source>
        <dbReference type="Proteomes" id="UP000721415"/>
    </source>
</evidence>
<organism evidence="1 2">
    <name type="scientific">Facklamia lactis</name>
    <dbReference type="NCBI Taxonomy" id="2749967"/>
    <lineage>
        <taxon>Bacteria</taxon>
        <taxon>Bacillati</taxon>
        <taxon>Bacillota</taxon>
        <taxon>Bacilli</taxon>
        <taxon>Lactobacillales</taxon>
        <taxon>Aerococcaceae</taxon>
        <taxon>Facklamia</taxon>
    </lineage>
</organism>
<name>A0ABS0LUI1_9LACT</name>
<keyword evidence="2" id="KW-1185">Reference proteome</keyword>
<proteinExistence type="predicted"/>
<accession>A0ABS0LUI1</accession>
<dbReference type="EMBL" id="JACBXQ010000006">
    <property type="protein sequence ID" value="MBG9987120.1"/>
    <property type="molecule type" value="Genomic_DNA"/>
</dbReference>
<sequence length="139" mass="17025">MYRKKVNLNVDQSIRYMNEEEHNTWQHRSHADLVVLSTYSRIQYFDKDGLEITIKWFRDTIKNQYKVEIHQPQYSLSFKEGDITYTSYQTPQGVWELKVYTKGLDVCEEDSYQIIHIQYQIYLQDKQIGEYDFQLKYWD</sequence>
<protein>
    <submittedName>
        <fullName evidence="1">DUF1934 family protein</fullName>
    </submittedName>
</protein>
<dbReference type="InterPro" id="IPR015231">
    <property type="entry name" value="DUF1934"/>
</dbReference>
<dbReference type="Gene3D" id="2.40.128.20">
    <property type="match status" value="1"/>
</dbReference>
<dbReference type="RefSeq" id="WP_197116041.1">
    <property type="nucleotide sequence ID" value="NZ_JACBXQ010000006.1"/>
</dbReference>
<comment type="caution">
    <text evidence="1">The sequence shown here is derived from an EMBL/GenBank/DDBJ whole genome shotgun (WGS) entry which is preliminary data.</text>
</comment>
<dbReference type="InterPro" id="IPR012674">
    <property type="entry name" value="Calycin"/>
</dbReference>
<dbReference type="Pfam" id="PF09148">
    <property type="entry name" value="DUF1934"/>
    <property type="match status" value="1"/>
</dbReference>
<dbReference type="Proteomes" id="UP000721415">
    <property type="component" value="Unassembled WGS sequence"/>
</dbReference>
<reference evidence="1 2" key="1">
    <citation type="submission" date="2020-07" db="EMBL/GenBank/DDBJ databases">
        <title>Facklamia lactis sp. nov., isolated from raw milk.</title>
        <authorList>
            <person name="Doll E.V."/>
            <person name="Huptas C."/>
            <person name="Staib L."/>
            <person name="Wenning M."/>
            <person name="Scherer S."/>
        </authorList>
    </citation>
    <scope>NUCLEOTIDE SEQUENCE [LARGE SCALE GENOMIC DNA]</scope>
    <source>
        <strain evidence="1 2">DSM 111018</strain>
    </source>
</reference>
<gene>
    <name evidence="1" type="ORF">HZY91_09590</name>
</gene>
<dbReference type="SUPFAM" id="SSF50814">
    <property type="entry name" value="Lipocalins"/>
    <property type="match status" value="1"/>
</dbReference>